<name>A0A221W118_9PSEU</name>
<dbReference type="Proteomes" id="UP000204221">
    <property type="component" value="Chromosome"/>
</dbReference>
<dbReference type="InterPro" id="IPR036271">
    <property type="entry name" value="Tet_transcr_reg_TetR-rel_C_sf"/>
</dbReference>
<dbReference type="Pfam" id="PF17932">
    <property type="entry name" value="TetR_C_24"/>
    <property type="match status" value="1"/>
</dbReference>
<dbReference type="InterPro" id="IPR001647">
    <property type="entry name" value="HTH_TetR"/>
</dbReference>
<dbReference type="PANTHER" id="PTHR30055">
    <property type="entry name" value="HTH-TYPE TRANSCRIPTIONAL REGULATOR RUTR"/>
    <property type="match status" value="1"/>
</dbReference>
<dbReference type="SUPFAM" id="SSF46689">
    <property type="entry name" value="Homeodomain-like"/>
    <property type="match status" value="1"/>
</dbReference>
<dbReference type="GO" id="GO:0003700">
    <property type="term" value="F:DNA-binding transcription factor activity"/>
    <property type="evidence" value="ECO:0007669"/>
    <property type="project" value="TreeGrafter"/>
</dbReference>
<gene>
    <name evidence="2" type="primary">fadR2</name>
    <name evidence="2" type="ORF">AHOG_09125</name>
</gene>
<dbReference type="PROSITE" id="PS50977">
    <property type="entry name" value="HTH_TETR_2"/>
    <property type="match status" value="1"/>
</dbReference>
<accession>A0A221W118</accession>
<dbReference type="KEGG" id="ahg:AHOG_09125"/>
<dbReference type="RefSeq" id="WP_093940966.1">
    <property type="nucleotide sequence ID" value="NZ_CP022521.1"/>
</dbReference>
<organism evidence="2 3">
    <name type="scientific">Actinoalloteichus hoggarensis</name>
    <dbReference type="NCBI Taxonomy" id="1470176"/>
    <lineage>
        <taxon>Bacteria</taxon>
        <taxon>Bacillati</taxon>
        <taxon>Actinomycetota</taxon>
        <taxon>Actinomycetes</taxon>
        <taxon>Pseudonocardiales</taxon>
        <taxon>Pseudonocardiaceae</taxon>
        <taxon>Actinoalloteichus</taxon>
    </lineage>
</organism>
<protein>
    <submittedName>
        <fullName evidence="2">Fatty acid metabolism regulator protein</fullName>
    </submittedName>
</protein>
<evidence type="ECO:0000313" key="2">
    <source>
        <dbReference type="EMBL" id="ASO19469.1"/>
    </source>
</evidence>
<dbReference type="Gene3D" id="1.10.357.10">
    <property type="entry name" value="Tetracycline Repressor, domain 2"/>
    <property type="match status" value="1"/>
</dbReference>
<keyword evidence="1" id="KW-0238">DNA-binding</keyword>
<evidence type="ECO:0000256" key="1">
    <source>
        <dbReference type="ARBA" id="ARBA00023125"/>
    </source>
</evidence>
<reference evidence="2 3" key="1">
    <citation type="submission" date="2017-07" db="EMBL/GenBank/DDBJ databases">
        <title>Complete genome sequence of Actinoalloteichus hoggarensis DSM 45943, type strain of Actinoalloteichus hoggarensis.</title>
        <authorList>
            <person name="Ruckert C."/>
            <person name="Nouioui I."/>
            <person name="Willmese J."/>
            <person name="van Wezel G."/>
            <person name="Klenk H.-P."/>
            <person name="Kalinowski J."/>
            <person name="Zotchev S.B."/>
        </authorList>
    </citation>
    <scope>NUCLEOTIDE SEQUENCE [LARGE SCALE GENOMIC DNA]</scope>
    <source>
        <strain evidence="2 3">DSM 45943</strain>
    </source>
</reference>
<dbReference type="GO" id="GO:0000976">
    <property type="term" value="F:transcription cis-regulatory region binding"/>
    <property type="evidence" value="ECO:0007669"/>
    <property type="project" value="TreeGrafter"/>
</dbReference>
<keyword evidence="3" id="KW-1185">Reference proteome</keyword>
<sequence length="212" mass="23262">MPSGIEGDDQKSRSFIERARREQILHAAIDTIAEVGLARASLARIAAHAGISAGLISYHFAGRDDLIAHVVRSVNEGMDQALTERMEAAEDYQGVLRALITGFVRYCADHRTEMYALREIDVATRSEVNEGRATAGREQLTGGITELLREGIREGEFRDFSVRVLALMLTAALEAVPQELYSHPETDADAYADELATAFVLAVRSTQPEENS</sequence>
<dbReference type="Pfam" id="PF00440">
    <property type="entry name" value="TetR_N"/>
    <property type="match status" value="1"/>
</dbReference>
<dbReference type="SUPFAM" id="SSF48498">
    <property type="entry name" value="Tetracyclin repressor-like, C-terminal domain"/>
    <property type="match status" value="1"/>
</dbReference>
<dbReference type="InterPro" id="IPR009057">
    <property type="entry name" value="Homeodomain-like_sf"/>
</dbReference>
<proteinExistence type="predicted"/>
<dbReference type="OrthoDB" id="9806334at2"/>
<dbReference type="Gene3D" id="1.10.10.60">
    <property type="entry name" value="Homeodomain-like"/>
    <property type="match status" value="1"/>
</dbReference>
<dbReference type="EMBL" id="CP022521">
    <property type="protein sequence ID" value="ASO19469.1"/>
    <property type="molecule type" value="Genomic_DNA"/>
</dbReference>
<dbReference type="PRINTS" id="PR00455">
    <property type="entry name" value="HTHTETR"/>
</dbReference>
<dbReference type="InterPro" id="IPR050109">
    <property type="entry name" value="HTH-type_TetR-like_transc_reg"/>
</dbReference>
<dbReference type="PANTHER" id="PTHR30055:SF226">
    <property type="entry name" value="HTH-TYPE TRANSCRIPTIONAL REGULATOR PKSA"/>
    <property type="match status" value="1"/>
</dbReference>
<dbReference type="InterPro" id="IPR041490">
    <property type="entry name" value="KstR2_TetR_C"/>
</dbReference>
<evidence type="ECO:0000313" key="3">
    <source>
        <dbReference type="Proteomes" id="UP000204221"/>
    </source>
</evidence>
<dbReference type="AlphaFoldDB" id="A0A221W118"/>